<comment type="similarity">
    <text evidence="2 11">Belongs to the sodium:solute symporter (SSF) (TC 2.A.21) family.</text>
</comment>
<evidence type="ECO:0000256" key="1">
    <source>
        <dbReference type="ARBA" id="ARBA00004651"/>
    </source>
</evidence>
<feature type="transmembrane region" description="Helical" evidence="12">
    <location>
        <begin position="85"/>
        <end position="107"/>
    </location>
</feature>
<evidence type="ECO:0000313" key="13">
    <source>
        <dbReference type="EMBL" id="MEQ2163662.1"/>
    </source>
</evidence>
<dbReference type="PANTHER" id="PTHR42985:SF2">
    <property type="entry name" value="SODIUM-DEPENDENT MULTIVITAMIN TRANSPORTER"/>
    <property type="match status" value="1"/>
</dbReference>
<comment type="subcellular location">
    <subcellularLocation>
        <location evidence="1">Cell membrane</location>
        <topology evidence="1">Multi-pass membrane protein</topology>
    </subcellularLocation>
</comment>
<dbReference type="EMBL" id="JAHRIO010016124">
    <property type="protein sequence ID" value="MEQ2163662.1"/>
    <property type="molecule type" value="Genomic_DNA"/>
</dbReference>
<evidence type="ECO:0000256" key="7">
    <source>
        <dbReference type="ARBA" id="ARBA00023053"/>
    </source>
</evidence>
<evidence type="ECO:0000256" key="10">
    <source>
        <dbReference type="ARBA" id="ARBA00023201"/>
    </source>
</evidence>
<keyword evidence="7" id="KW-0915">Sodium</keyword>
<sequence>MDPSDQKHFTVVDYVVFALLLAASAGIGLYYALSGGRQRTTQEFLMADRSMRCLPISLSLIASFQSAVAIIGVPAEIYTHGTQYWFIGCAYFLGLLIPAHVFIPVLYRLQLSSAYQVCKNFYSCHLYVLSKTHACCF</sequence>
<keyword evidence="9 12" id="KW-0472">Membrane</keyword>
<dbReference type="Proteomes" id="UP001476798">
    <property type="component" value="Unassembled WGS sequence"/>
</dbReference>
<keyword evidence="14" id="KW-1185">Reference proteome</keyword>
<dbReference type="Pfam" id="PF00474">
    <property type="entry name" value="SSF"/>
    <property type="match status" value="1"/>
</dbReference>
<keyword evidence="5 12" id="KW-0812">Transmembrane</keyword>
<evidence type="ECO:0000313" key="14">
    <source>
        <dbReference type="Proteomes" id="UP001476798"/>
    </source>
</evidence>
<dbReference type="Gene3D" id="1.20.1730.10">
    <property type="entry name" value="Sodium/glucose cotransporter"/>
    <property type="match status" value="1"/>
</dbReference>
<dbReference type="InterPro" id="IPR038377">
    <property type="entry name" value="Na/Glc_symporter_sf"/>
</dbReference>
<proteinExistence type="inferred from homology"/>
<evidence type="ECO:0000256" key="5">
    <source>
        <dbReference type="ARBA" id="ARBA00022692"/>
    </source>
</evidence>
<keyword evidence="4" id="KW-1003">Cell membrane</keyword>
<dbReference type="InterPro" id="IPR001734">
    <property type="entry name" value="Na/solute_symporter"/>
</dbReference>
<feature type="transmembrane region" description="Helical" evidence="12">
    <location>
        <begin position="53"/>
        <end position="73"/>
    </location>
</feature>
<reference evidence="13 14" key="1">
    <citation type="submission" date="2021-06" db="EMBL/GenBank/DDBJ databases">
        <authorList>
            <person name="Palmer J.M."/>
        </authorList>
    </citation>
    <scope>NUCLEOTIDE SEQUENCE [LARGE SCALE GENOMIC DNA]</scope>
    <source>
        <strain evidence="13 14">GA_2019</strain>
        <tissue evidence="13">Muscle</tissue>
    </source>
</reference>
<feature type="non-terminal residue" evidence="13">
    <location>
        <position position="137"/>
    </location>
</feature>
<feature type="transmembrane region" description="Helical" evidence="12">
    <location>
        <begin position="12"/>
        <end position="33"/>
    </location>
</feature>
<dbReference type="InterPro" id="IPR051163">
    <property type="entry name" value="Sodium:Solute_Symporter_SSF"/>
</dbReference>
<evidence type="ECO:0000256" key="12">
    <source>
        <dbReference type="SAM" id="Phobius"/>
    </source>
</evidence>
<keyword evidence="8" id="KW-0406">Ion transport</keyword>
<keyword evidence="3" id="KW-0813">Transport</keyword>
<gene>
    <name evidence="13" type="primary">SLC5A6</name>
    <name evidence="13" type="ORF">GOODEAATRI_032540</name>
</gene>
<evidence type="ECO:0000256" key="2">
    <source>
        <dbReference type="ARBA" id="ARBA00006434"/>
    </source>
</evidence>
<protein>
    <submittedName>
        <fullName evidence="13">Sodium-dependent multivitamin transporter</fullName>
    </submittedName>
</protein>
<evidence type="ECO:0000256" key="9">
    <source>
        <dbReference type="ARBA" id="ARBA00023136"/>
    </source>
</evidence>
<comment type="caution">
    <text evidence="13">The sequence shown here is derived from an EMBL/GenBank/DDBJ whole genome shotgun (WGS) entry which is preliminary data.</text>
</comment>
<organism evidence="13 14">
    <name type="scientific">Goodea atripinnis</name>
    <dbReference type="NCBI Taxonomy" id="208336"/>
    <lineage>
        <taxon>Eukaryota</taxon>
        <taxon>Metazoa</taxon>
        <taxon>Chordata</taxon>
        <taxon>Craniata</taxon>
        <taxon>Vertebrata</taxon>
        <taxon>Euteleostomi</taxon>
        <taxon>Actinopterygii</taxon>
        <taxon>Neopterygii</taxon>
        <taxon>Teleostei</taxon>
        <taxon>Neoteleostei</taxon>
        <taxon>Acanthomorphata</taxon>
        <taxon>Ovalentaria</taxon>
        <taxon>Atherinomorphae</taxon>
        <taxon>Cyprinodontiformes</taxon>
        <taxon>Goodeidae</taxon>
        <taxon>Goodea</taxon>
    </lineage>
</organism>
<dbReference type="PROSITE" id="PS50283">
    <property type="entry name" value="NA_SOLUT_SYMP_3"/>
    <property type="match status" value="1"/>
</dbReference>
<dbReference type="PANTHER" id="PTHR42985">
    <property type="entry name" value="SODIUM-COUPLED MONOCARBOXYLATE TRANSPORTER"/>
    <property type="match status" value="1"/>
</dbReference>
<keyword evidence="10" id="KW-0739">Sodium transport</keyword>
<evidence type="ECO:0000256" key="6">
    <source>
        <dbReference type="ARBA" id="ARBA00022989"/>
    </source>
</evidence>
<evidence type="ECO:0000256" key="11">
    <source>
        <dbReference type="RuleBase" id="RU362091"/>
    </source>
</evidence>
<accession>A0ABV0N038</accession>
<evidence type="ECO:0000256" key="8">
    <source>
        <dbReference type="ARBA" id="ARBA00023065"/>
    </source>
</evidence>
<keyword evidence="6 12" id="KW-1133">Transmembrane helix</keyword>
<name>A0ABV0N038_9TELE</name>
<evidence type="ECO:0000256" key="4">
    <source>
        <dbReference type="ARBA" id="ARBA00022475"/>
    </source>
</evidence>
<evidence type="ECO:0000256" key="3">
    <source>
        <dbReference type="ARBA" id="ARBA00022448"/>
    </source>
</evidence>